<evidence type="ECO:0000259" key="3">
    <source>
        <dbReference type="Pfam" id="PF26334"/>
    </source>
</evidence>
<evidence type="ECO:0000256" key="1">
    <source>
        <dbReference type="ARBA" id="ARBA00022679"/>
    </source>
</evidence>
<dbReference type="Pfam" id="PF08759">
    <property type="entry name" value="GT-D"/>
    <property type="match status" value="1"/>
</dbReference>
<feature type="domain" description="Glycosyltransferase GT-D fold" evidence="2">
    <location>
        <begin position="338"/>
        <end position="562"/>
    </location>
</feature>
<name>A0A0R2FQE5_9LACO</name>
<dbReference type="Proteomes" id="UP000051751">
    <property type="component" value="Unassembled WGS sequence"/>
</dbReference>
<dbReference type="PATRIC" id="fig|81857.3.peg.1939"/>
<evidence type="ECO:0000313" key="7">
    <source>
        <dbReference type="Proteomes" id="UP000051645"/>
    </source>
</evidence>
<evidence type="ECO:0000259" key="4">
    <source>
        <dbReference type="Pfam" id="PF26337"/>
    </source>
</evidence>
<keyword evidence="1" id="KW-0808">Transferase</keyword>
<dbReference type="Pfam" id="PF26334">
    <property type="entry name" value="Gtf3_N"/>
    <property type="match status" value="1"/>
</dbReference>
<dbReference type="EMBL" id="JQAT01000006">
    <property type="protein sequence ID" value="KRN27701.1"/>
    <property type="molecule type" value="Genomic_DNA"/>
</dbReference>
<dbReference type="STRING" id="81857.IV38_GL001914"/>
<dbReference type="InterPro" id="IPR058592">
    <property type="entry name" value="Gtf3_C"/>
</dbReference>
<proteinExistence type="predicted"/>
<dbReference type="InterPro" id="IPR058591">
    <property type="entry name" value="Gtf3_N"/>
</dbReference>
<sequence length="585" mass="66220">MKKWVTRIISAQQDTLADKEVNDFAAFAHEMGYEYLDINSYQRGAESYEALTAHIDGFLAGVQPGDLLIYQYPSHIDAQFEVTFIERTAYQGIQIMPVLHDYHHFHQLADDGFHEARLMTMANAAIIPTAAAGQLLRQQGVGAPYILQECWDFKTDTPFHAALPEKKVVVAADQDAAGTSLPDSIRVVHAQTVDKLIAGLPNGFGLARQTDDSYRIPPEVMLYLALGMPVFVWQGTPIAQLVADNHLGYVIQSADEIQTIFAQIGAKELWELQTRAQAFGQLLRTGYFTRQTLLKAEHFFLNRDWHLKSQTKPQPIDGIHVMDISDTITYILDNHPSVARFGDGEFDVIRGGSIPYQTADASLAKRLKQVLAYQSNQDLLICLPDIFGNLDKFKPFMQPFWRRRRGNVLTMFKDIDTSGFYGTTDMSRPYFSYEDRAQAGPRFTALKKIWQDQDLLIVEGKLSRSGEDNDLFANAHSIERILCPAQNAYAKIDAIEAAIEQYGENKLILLMLGPTAKVIVYDLFQKGFWLIDSGHMDSEYEWYRRGARLEKIKIPHKHTAEFNYDAEDLEQDSKFDAQVVADLSD</sequence>
<dbReference type="AlphaFoldDB" id="A0A0R2FQE5"/>
<dbReference type="EMBL" id="JQAZ01000007">
    <property type="protein sequence ID" value="KRN30334.1"/>
    <property type="molecule type" value="Genomic_DNA"/>
</dbReference>
<evidence type="ECO:0000313" key="5">
    <source>
        <dbReference type="EMBL" id="KRN27701.1"/>
    </source>
</evidence>
<dbReference type="RefSeq" id="WP_057770833.1">
    <property type="nucleotide sequence ID" value="NZ_JQAT01000006.1"/>
</dbReference>
<comment type="caution">
    <text evidence="6">The sequence shown here is derived from an EMBL/GenBank/DDBJ whole genome shotgun (WGS) entry which is preliminary data.</text>
</comment>
<organism evidence="6 7">
    <name type="scientific">Lactobacillus selangorensis</name>
    <dbReference type="NCBI Taxonomy" id="81857"/>
    <lineage>
        <taxon>Bacteria</taxon>
        <taxon>Bacillati</taxon>
        <taxon>Bacillota</taxon>
        <taxon>Bacilli</taxon>
        <taxon>Lactobacillales</taxon>
        <taxon>Lactobacillaceae</taxon>
        <taxon>Lactobacillus</taxon>
    </lineage>
</organism>
<dbReference type="Pfam" id="PF26337">
    <property type="entry name" value="Gtf3_C"/>
    <property type="match status" value="1"/>
</dbReference>
<feature type="domain" description="Glucosyltransferase 3-like N-terminal" evidence="3">
    <location>
        <begin position="2"/>
        <end position="150"/>
    </location>
</feature>
<dbReference type="NCBIfam" id="TIGR03728">
    <property type="entry name" value="glyco_access_1"/>
    <property type="match status" value="1"/>
</dbReference>
<dbReference type="InterPro" id="IPR014869">
    <property type="entry name" value="GT-D"/>
</dbReference>
<feature type="domain" description="Glucosyltransferase 3-like C-terminal" evidence="4">
    <location>
        <begin position="174"/>
        <end position="296"/>
    </location>
</feature>
<dbReference type="Gene3D" id="3.40.50.2000">
    <property type="entry name" value="Glycogen Phosphorylase B"/>
    <property type="match status" value="2"/>
</dbReference>
<keyword evidence="7" id="KW-1185">Reference proteome</keyword>
<evidence type="ECO:0000313" key="8">
    <source>
        <dbReference type="Proteomes" id="UP000051751"/>
    </source>
</evidence>
<gene>
    <name evidence="5" type="ORF">IV38_GL001914</name>
    <name evidence="6" type="ORF">IV40_GL001923</name>
</gene>
<evidence type="ECO:0000313" key="6">
    <source>
        <dbReference type="EMBL" id="KRN30334.1"/>
    </source>
</evidence>
<reference evidence="7 8" key="1">
    <citation type="journal article" date="2015" name="Genome Announc.">
        <title>Expanding the biotechnology potential of lactobacilli through comparative genomics of 213 strains and associated genera.</title>
        <authorList>
            <person name="Sun Z."/>
            <person name="Harris H.M."/>
            <person name="McCann A."/>
            <person name="Guo C."/>
            <person name="Argimon S."/>
            <person name="Zhang W."/>
            <person name="Yang X."/>
            <person name="Jeffery I.B."/>
            <person name="Cooney J.C."/>
            <person name="Kagawa T.F."/>
            <person name="Liu W."/>
            <person name="Song Y."/>
            <person name="Salvetti E."/>
            <person name="Wrobel A."/>
            <person name="Rasinkangas P."/>
            <person name="Parkhill J."/>
            <person name="Rea M.C."/>
            <person name="O'Sullivan O."/>
            <person name="Ritari J."/>
            <person name="Douillard F.P."/>
            <person name="Paul Ross R."/>
            <person name="Yang R."/>
            <person name="Briner A.E."/>
            <person name="Felis G.E."/>
            <person name="de Vos W.M."/>
            <person name="Barrangou R."/>
            <person name="Klaenhammer T.R."/>
            <person name="Caufield P.W."/>
            <person name="Cui Y."/>
            <person name="Zhang H."/>
            <person name="O'Toole P.W."/>
        </authorList>
    </citation>
    <scope>NUCLEOTIDE SEQUENCE [LARGE SCALE GENOMIC DNA]</scope>
    <source>
        <strain evidence="5 8">ATCC BAA-66</strain>
        <strain evidence="6 7">DSM 13344</strain>
    </source>
</reference>
<protein>
    <submittedName>
        <fullName evidence="6">Uncharacterized protein</fullName>
    </submittedName>
</protein>
<evidence type="ECO:0000259" key="2">
    <source>
        <dbReference type="Pfam" id="PF08759"/>
    </source>
</evidence>
<dbReference type="Proteomes" id="UP000051645">
    <property type="component" value="Unassembled WGS sequence"/>
</dbReference>
<accession>A0A0R2FQE5</accession>